<sequence>MEKIELPTRSSLESGLDNGEDETEAFIAHQPIRDGRKTKIRHVIVVACLCLGFVVAGILTLLKFHRAPDVDDSGAEWIECGSTPQEAKANNCHFDPMMRAWIPHTCFFEEPLSEYDPYHDRPWYMDQNGTQRADIPTIREIIRGGVPETVYARDYHTDHCLYTWRKMSIAISKKKPYVDSRSFSAWHSRHCADQISNTLRDVWNNPEVDQLPLRMSASTLDYFSCIRLPWPEAEA</sequence>
<comment type="caution">
    <text evidence="2">The sequence shown here is derived from an EMBL/GenBank/DDBJ whole genome shotgun (WGS) entry which is preliminary data.</text>
</comment>
<evidence type="ECO:0000313" key="2">
    <source>
        <dbReference type="EMBL" id="KAF2099050.1"/>
    </source>
</evidence>
<keyword evidence="3" id="KW-1185">Reference proteome</keyword>
<gene>
    <name evidence="2" type="ORF">NA57DRAFT_56680</name>
</gene>
<protein>
    <submittedName>
        <fullName evidence="2">Uncharacterized protein</fullName>
    </submittedName>
</protein>
<reference evidence="2" key="1">
    <citation type="journal article" date="2020" name="Stud. Mycol.">
        <title>101 Dothideomycetes genomes: a test case for predicting lifestyles and emergence of pathogens.</title>
        <authorList>
            <person name="Haridas S."/>
            <person name="Albert R."/>
            <person name="Binder M."/>
            <person name="Bloem J."/>
            <person name="Labutti K."/>
            <person name="Salamov A."/>
            <person name="Andreopoulos B."/>
            <person name="Baker S."/>
            <person name="Barry K."/>
            <person name="Bills G."/>
            <person name="Bluhm B."/>
            <person name="Cannon C."/>
            <person name="Castanera R."/>
            <person name="Culley D."/>
            <person name="Daum C."/>
            <person name="Ezra D."/>
            <person name="Gonzalez J."/>
            <person name="Henrissat B."/>
            <person name="Kuo A."/>
            <person name="Liang C."/>
            <person name="Lipzen A."/>
            <person name="Lutzoni F."/>
            <person name="Magnuson J."/>
            <person name="Mondo S."/>
            <person name="Nolan M."/>
            <person name="Ohm R."/>
            <person name="Pangilinan J."/>
            <person name="Park H.-J."/>
            <person name="Ramirez L."/>
            <person name="Alfaro M."/>
            <person name="Sun H."/>
            <person name="Tritt A."/>
            <person name="Yoshinaga Y."/>
            <person name="Zwiers L.-H."/>
            <person name="Turgeon B."/>
            <person name="Goodwin S."/>
            <person name="Spatafora J."/>
            <person name="Crous P."/>
            <person name="Grigoriev I."/>
        </authorList>
    </citation>
    <scope>NUCLEOTIDE SEQUENCE</scope>
    <source>
        <strain evidence="2">CBS 133067</strain>
    </source>
</reference>
<dbReference type="PANTHER" id="PTHR35896">
    <property type="entry name" value="IG-LIKE DOMAIN-CONTAINING PROTEIN"/>
    <property type="match status" value="1"/>
</dbReference>
<dbReference type="EMBL" id="ML978126">
    <property type="protein sequence ID" value="KAF2099050.1"/>
    <property type="molecule type" value="Genomic_DNA"/>
</dbReference>
<evidence type="ECO:0000256" key="1">
    <source>
        <dbReference type="SAM" id="Phobius"/>
    </source>
</evidence>
<dbReference type="Proteomes" id="UP000799772">
    <property type="component" value="Unassembled WGS sequence"/>
</dbReference>
<dbReference type="PANTHER" id="PTHR35896:SF3">
    <property type="entry name" value="MAJOR FACILITATOR SUPERFAMILY TRANSPORTER"/>
    <property type="match status" value="1"/>
</dbReference>
<organism evidence="2 3">
    <name type="scientific">Rhizodiscina lignyota</name>
    <dbReference type="NCBI Taxonomy" id="1504668"/>
    <lineage>
        <taxon>Eukaryota</taxon>
        <taxon>Fungi</taxon>
        <taxon>Dikarya</taxon>
        <taxon>Ascomycota</taxon>
        <taxon>Pezizomycotina</taxon>
        <taxon>Dothideomycetes</taxon>
        <taxon>Pleosporomycetidae</taxon>
        <taxon>Aulographales</taxon>
        <taxon>Rhizodiscinaceae</taxon>
        <taxon>Rhizodiscina</taxon>
    </lineage>
</organism>
<feature type="transmembrane region" description="Helical" evidence="1">
    <location>
        <begin position="43"/>
        <end position="62"/>
    </location>
</feature>
<dbReference type="OrthoDB" id="3501153at2759"/>
<dbReference type="AlphaFoldDB" id="A0A9P4ICJ6"/>
<dbReference type="InterPro" id="IPR053008">
    <property type="entry name" value="Phomopsin_biosynth_assoc"/>
</dbReference>
<evidence type="ECO:0000313" key="3">
    <source>
        <dbReference type="Proteomes" id="UP000799772"/>
    </source>
</evidence>
<name>A0A9P4ICJ6_9PEZI</name>
<accession>A0A9P4ICJ6</accession>
<proteinExistence type="predicted"/>
<keyword evidence="1" id="KW-0472">Membrane</keyword>
<keyword evidence="1" id="KW-1133">Transmembrane helix</keyword>
<keyword evidence="1" id="KW-0812">Transmembrane</keyword>